<evidence type="ECO:0000313" key="2">
    <source>
        <dbReference type="Proteomes" id="UP000095788"/>
    </source>
</evidence>
<gene>
    <name evidence="1" type="ORF">ERS852554_03446</name>
</gene>
<dbReference type="AlphaFoldDB" id="A0A174UGY9"/>
<dbReference type="EMBL" id="CZBF01000007">
    <property type="protein sequence ID" value="CUQ21864.1"/>
    <property type="molecule type" value="Genomic_DNA"/>
</dbReference>
<dbReference type="Proteomes" id="UP000095788">
    <property type="component" value="Unassembled WGS sequence"/>
</dbReference>
<protein>
    <submittedName>
        <fullName evidence="1">Uncharacterized protein</fullName>
    </submittedName>
</protein>
<sequence>MGKIIELDKAAEYALLFVFGDTASRIGYVEIKHLVVLQLVAKTDTAFLGKLDGIGHQIDDELRQAVTLGMNVAFGQSGLKGEGDILFGR</sequence>
<organism evidence="1 2">
    <name type="scientific">Bacteroides uniformis</name>
    <dbReference type="NCBI Taxonomy" id="820"/>
    <lineage>
        <taxon>Bacteria</taxon>
        <taxon>Pseudomonadati</taxon>
        <taxon>Bacteroidota</taxon>
        <taxon>Bacteroidia</taxon>
        <taxon>Bacteroidales</taxon>
        <taxon>Bacteroidaceae</taxon>
        <taxon>Bacteroides</taxon>
    </lineage>
</organism>
<proteinExistence type="predicted"/>
<name>A0A174UGY9_BACUN</name>
<evidence type="ECO:0000313" key="1">
    <source>
        <dbReference type="EMBL" id="CUQ21864.1"/>
    </source>
</evidence>
<accession>A0A174UGY9</accession>
<reference evidence="1 2" key="1">
    <citation type="submission" date="2015-09" db="EMBL/GenBank/DDBJ databases">
        <authorList>
            <consortium name="Pathogen Informatics"/>
        </authorList>
    </citation>
    <scope>NUCLEOTIDE SEQUENCE [LARGE SCALE GENOMIC DNA]</scope>
    <source>
        <strain evidence="1 2">2789STDY5834942</strain>
    </source>
</reference>